<reference evidence="2" key="2">
    <citation type="submission" date="2015-01" db="EMBL/GenBank/DDBJ databases">
        <title>Evolutionary Origins and Diversification of the Mycorrhizal Mutualists.</title>
        <authorList>
            <consortium name="DOE Joint Genome Institute"/>
            <consortium name="Mycorrhizal Genomics Consortium"/>
            <person name="Kohler A."/>
            <person name="Kuo A."/>
            <person name="Nagy L.G."/>
            <person name="Floudas D."/>
            <person name="Copeland A."/>
            <person name="Barry K.W."/>
            <person name="Cichocki N."/>
            <person name="Veneault-Fourrey C."/>
            <person name="LaButti K."/>
            <person name="Lindquist E.A."/>
            <person name="Lipzen A."/>
            <person name="Lundell T."/>
            <person name="Morin E."/>
            <person name="Murat C."/>
            <person name="Riley R."/>
            <person name="Ohm R."/>
            <person name="Sun H."/>
            <person name="Tunlid A."/>
            <person name="Henrissat B."/>
            <person name="Grigoriev I.V."/>
            <person name="Hibbett D.S."/>
            <person name="Martin F."/>
        </authorList>
    </citation>
    <scope>NUCLEOTIDE SEQUENCE [LARGE SCALE GENOMIC DNA]</scope>
    <source>
        <strain evidence="2">LaAM-08-1</strain>
    </source>
</reference>
<accession>A0A0C9WSR6</accession>
<dbReference type="Proteomes" id="UP000054477">
    <property type="component" value="Unassembled WGS sequence"/>
</dbReference>
<sequence>MSHRNWVHLLSTVTQIASQIHTGISPVRIGPLGRGSLTFAPLMRNGRAYVEKTSTIGSTNNIPRFKVLFGG</sequence>
<dbReference type="HOGENOM" id="CLU_2740441_0_0_1"/>
<evidence type="ECO:0000313" key="1">
    <source>
        <dbReference type="EMBL" id="KIJ91143.1"/>
    </source>
</evidence>
<name>A0A0C9WSR6_9AGAR</name>
<gene>
    <name evidence="1" type="ORF">K443DRAFT_507148</name>
</gene>
<proteinExistence type="predicted"/>
<dbReference type="AlphaFoldDB" id="A0A0C9WSR6"/>
<dbReference type="EMBL" id="KN839048">
    <property type="protein sequence ID" value="KIJ91143.1"/>
    <property type="molecule type" value="Genomic_DNA"/>
</dbReference>
<keyword evidence="2" id="KW-1185">Reference proteome</keyword>
<evidence type="ECO:0000313" key="2">
    <source>
        <dbReference type="Proteomes" id="UP000054477"/>
    </source>
</evidence>
<reference evidence="1 2" key="1">
    <citation type="submission" date="2014-04" db="EMBL/GenBank/DDBJ databases">
        <authorList>
            <consortium name="DOE Joint Genome Institute"/>
            <person name="Kuo A."/>
            <person name="Kohler A."/>
            <person name="Nagy L.G."/>
            <person name="Floudas D."/>
            <person name="Copeland A."/>
            <person name="Barry K.W."/>
            <person name="Cichocki N."/>
            <person name="Veneault-Fourrey C."/>
            <person name="LaButti K."/>
            <person name="Lindquist E.A."/>
            <person name="Lipzen A."/>
            <person name="Lundell T."/>
            <person name="Morin E."/>
            <person name="Murat C."/>
            <person name="Sun H."/>
            <person name="Tunlid A."/>
            <person name="Henrissat B."/>
            <person name="Grigoriev I.V."/>
            <person name="Hibbett D.S."/>
            <person name="Martin F."/>
            <person name="Nordberg H.P."/>
            <person name="Cantor M.N."/>
            <person name="Hua S.X."/>
        </authorList>
    </citation>
    <scope>NUCLEOTIDE SEQUENCE [LARGE SCALE GENOMIC DNA]</scope>
    <source>
        <strain evidence="1 2">LaAM-08-1</strain>
    </source>
</reference>
<protein>
    <submittedName>
        <fullName evidence="1">Uncharacterized protein</fullName>
    </submittedName>
</protein>
<organism evidence="1 2">
    <name type="scientific">Laccaria amethystina LaAM-08-1</name>
    <dbReference type="NCBI Taxonomy" id="1095629"/>
    <lineage>
        <taxon>Eukaryota</taxon>
        <taxon>Fungi</taxon>
        <taxon>Dikarya</taxon>
        <taxon>Basidiomycota</taxon>
        <taxon>Agaricomycotina</taxon>
        <taxon>Agaricomycetes</taxon>
        <taxon>Agaricomycetidae</taxon>
        <taxon>Agaricales</taxon>
        <taxon>Agaricineae</taxon>
        <taxon>Hydnangiaceae</taxon>
        <taxon>Laccaria</taxon>
    </lineage>
</organism>